<comment type="caution">
    <text evidence="2">The sequence shown here is derived from an EMBL/GenBank/DDBJ whole genome shotgun (WGS) entry which is preliminary data.</text>
</comment>
<reference evidence="2 3" key="1">
    <citation type="submission" date="2024-06" db="EMBL/GenBank/DDBJ databases">
        <title>The Natural Products Discovery Center: Release of the First 8490 Sequenced Strains for Exploring Actinobacteria Biosynthetic Diversity.</title>
        <authorList>
            <person name="Kalkreuter E."/>
            <person name="Kautsar S.A."/>
            <person name="Yang D."/>
            <person name="Bader C.D."/>
            <person name="Teijaro C.N."/>
            <person name="Fluegel L."/>
            <person name="Davis C.M."/>
            <person name="Simpson J.R."/>
            <person name="Lauterbach L."/>
            <person name="Steele A.D."/>
            <person name="Gui C."/>
            <person name="Meng S."/>
            <person name="Li G."/>
            <person name="Viehrig K."/>
            <person name="Ye F."/>
            <person name="Su P."/>
            <person name="Kiefer A.F."/>
            <person name="Nichols A."/>
            <person name="Cepeda A.J."/>
            <person name="Yan W."/>
            <person name="Fan B."/>
            <person name="Jiang Y."/>
            <person name="Adhikari A."/>
            <person name="Zheng C.-J."/>
            <person name="Schuster L."/>
            <person name="Cowan T.M."/>
            <person name="Smanski M.J."/>
            <person name="Chevrette M.G."/>
            <person name="De Carvalho L.P.S."/>
            <person name="Shen B."/>
        </authorList>
    </citation>
    <scope>NUCLEOTIDE SEQUENCE [LARGE SCALE GENOMIC DNA]</scope>
    <source>
        <strain evidence="2 3">NPDC033039</strain>
    </source>
</reference>
<dbReference type="Pfam" id="PF13223">
    <property type="entry name" value="DUF4031"/>
    <property type="match status" value="1"/>
</dbReference>
<keyword evidence="3" id="KW-1185">Reference proteome</keyword>
<dbReference type="EMBL" id="JBEZVI010000029">
    <property type="protein sequence ID" value="MEU3713737.1"/>
    <property type="molecule type" value="Genomic_DNA"/>
</dbReference>
<evidence type="ECO:0000313" key="3">
    <source>
        <dbReference type="Proteomes" id="UP001550853"/>
    </source>
</evidence>
<dbReference type="Proteomes" id="UP001550853">
    <property type="component" value="Unassembled WGS sequence"/>
</dbReference>
<evidence type="ECO:0000313" key="2">
    <source>
        <dbReference type="EMBL" id="MEU3713737.1"/>
    </source>
</evidence>
<sequence>MTLYIDPPSWPGHGRMWSHLVSDVSFEELHLFASGIGIPPKAFERDHYDLPRERYDAAVLAGAVEVGSKELLRRLTAAGLRRPKHRPPDTWPVTGAVAWPVSGPSLPGEPGA</sequence>
<name>A0ABV2Z6W8_9ACTN</name>
<protein>
    <submittedName>
        <fullName evidence="2">DUF4031 domain-containing protein</fullName>
    </submittedName>
</protein>
<accession>A0ABV2Z6W8</accession>
<evidence type="ECO:0000259" key="1">
    <source>
        <dbReference type="Pfam" id="PF13223"/>
    </source>
</evidence>
<feature type="domain" description="DUF4031" evidence="1">
    <location>
        <begin position="4"/>
        <end position="77"/>
    </location>
</feature>
<dbReference type="InterPro" id="IPR025109">
    <property type="entry name" value="DUF4031"/>
</dbReference>
<gene>
    <name evidence="2" type="ORF">AB0E61_27030</name>
</gene>
<organism evidence="2 3">
    <name type="scientific">Streptomyces catenulae</name>
    <dbReference type="NCBI Taxonomy" id="66875"/>
    <lineage>
        <taxon>Bacteria</taxon>
        <taxon>Bacillati</taxon>
        <taxon>Actinomycetota</taxon>
        <taxon>Actinomycetes</taxon>
        <taxon>Kitasatosporales</taxon>
        <taxon>Streptomycetaceae</taxon>
        <taxon>Streptomyces</taxon>
    </lineage>
</organism>
<dbReference type="RefSeq" id="WP_051739753.1">
    <property type="nucleotide sequence ID" value="NZ_JBEZVI010000029.1"/>
</dbReference>
<proteinExistence type="predicted"/>